<dbReference type="NCBIfam" id="TIGR00278">
    <property type="entry name" value="membrane protein insertion efficiency factor YidD"/>
    <property type="match status" value="1"/>
</dbReference>
<reference evidence="1 2" key="1">
    <citation type="submission" date="2021-02" db="EMBL/GenBank/DDBJ databases">
        <title>Draft Genome Sequences of 5 Vibrio neptunius Strains Isolated From of Bivalve Hatcheries.</title>
        <authorList>
            <person name="Galvis F."/>
            <person name="Barja J.L."/>
            <person name="Lemos M.L."/>
            <person name="Balado M."/>
        </authorList>
    </citation>
    <scope>NUCLEOTIDE SEQUENCE [LARGE SCALE GENOMIC DNA]</scope>
    <source>
        <strain evidence="1 2">PP-145.98</strain>
    </source>
</reference>
<dbReference type="Proteomes" id="UP000779070">
    <property type="component" value="Unassembled WGS sequence"/>
</dbReference>
<evidence type="ECO:0000313" key="2">
    <source>
        <dbReference type="Proteomes" id="UP000779070"/>
    </source>
</evidence>
<dbReference type="RefSeq" id="WP_084720177.1">
    <property type="nucleotide sequence ID" value="NZ_CAWMDY010000005.1"/>
</dbReference>
<sequence length="74" mass="8546">MLKYISLTLIHRYQASGGSKKLLNIECNFEPTCSEYTKQCIAKYGAIKGWKLGLERIKRCNQPDLIEKIRDEVP</sequence>
<name>A0ABS3A5C3_9VIBR</name>
<dbReference type="EMBL" id="JAFHLB010000028">
    <property type="protein sequence ID" value="MBN3579681.1"/>
    <property type="molecule type" value="Genomic_DNA"/>
</dbReference>
<dbReference type="GeneID" id="88759272"/>
<protein>
    <submittedName>
        <fullName evidence="1">Membrane protein insertion efficiency factor YidD</fullName>
    </submittedName>
</protein>
<dbReference type="Pfam" id="PF01809">
    <property type="entry name" value="YidD"/>
    <property type="match status" value="1"/>
</dbReference>
<accession>A0ABS3A5C3</accession>
<keyword evidence="2" id="KW-1185">Reference proteome</keyword>
<proteinExistence type="predicted"/>
<organism evidence="1 2">
    <name type="scientific">Vibrio neptunius</name>
    <dbReference type="NCBI Taxonomy" id="170651"/>
    <lineage>
        <taxon>Bacteria</taxon>
        <taxon>Pseudomonadati</taxon>
        <taxon>Pseudomonadota</taxon>
        <taxon>Gammaproteobacteria</taxon>
        <taxon>Vibrionales</taxon>
        <taxon>Vibrionaceae</taxon>
        <taxon>Vibrio</taxon>
    </lineage>
</organism>
<comment type="caution">
    <text evidence="1">The sequence shown here is derived from an EMBL/GenBank/DDBJ whole genome shotgun (WGS) entry which is preliminary data.</text>
</comment>
<dbReference type="SMART" id="SM01234">
    <property type="entry name" value="Haemolytic"/>
    <property type="match status" value="1"/>
</dbReference>
<dbReference type="InterPro" id="IPR002696">
    <property type="entry name" value="Membr_insert_effic_factor_YidD"/>
</dbReference>
<evidence type="ECO:0000313" key="1">
    <source>
        <dbReference type="EMBL" id="MBN3579681.1"/>
    </source>
</evidence>
<gene>
    <name evidence="1" type="ORF">JYA62_18645</name>
</gene>